<dbReference type="Proteomes" id="UP000254939">
    <property type="component" value="Unassembled WGS sequence"/>
</dbReference>
<dbReference type="Gene3D" id="6.10.250.730">
    <property type="match status" value="1"/>
</dbReference>
<comment type="caution">
    <text evidence="1">The sequence shown here is derived from an EMBL/GenBank/DDBJ whole genome shotgun (WGS) entry which is preliminary data.</text>
</comment>
<dbReference type="OrthoDB" id="8404731at2"/>
<proteinExistence type="predicted"/>
<gene>
    <name evidence="1" type="ORF">B5K06_21840</name>
</gene>
<evidence type="ECO:0008006" key="3">
    <source>
        <dbReference type="Google" id="ProtNLM"/>
    </source>
</evidence>
<organism evidence="1 2">
    <name type="scientific">Rhizobium grahamii</name>
    <dbReference type="NCBI Taxonomy" id="1120045"/>
    <lineage>
        <taxon>Bacteria</taxon>
        <taxon>Pseudomonadati</taxon>
        <taxon>Pseudomonadota</taxon>
        <taxon>Alphaproteobacteria</taxon>
        <taxon>Hyphomicrobiales</taxon>
        <taxon>Rhizobiaceae</taxon>
        <taxon>Rhizobium/Agrobacterium group</taxon>
        <taxon>Rhizobium</taxon>
    </lineage>
</organism>
<reference evidence="1 2" key="1">
    <citation type="submission" date="2017-03" db="EMBL/GenBank/DDBJ databases">
        <title>Genome analysis of Rhizobial strains effectives or ineffectives for nitrogen fixation isolated from bean seeds.</title>
        <authorList>
            <person name="Peralta H."/>
            <person name="Aguilar-Vera A."/>
            <person name="Mora Y."/>
            <person name="Vargas-Lagunas C."/>
            <person name="Girard L."/>
            <person name="Mora J."/>
        </authorList>
    </citation>
    <scope>NUCLEOTIDE SEQUENCE [LARGE SCALE GENOMIC DNA]</scope>
    <source>
        <strain evidence="1 2">CCGM3</strain>
    </source>
</reference>
<sequence length="156" mass="16980">MTPAAAKIPIVVGQAASPTLLRAGVTDLPEPVLSKPSTRPSRCDLIITEAQARNPQLVCELTAFTIPDRSMFISSPVPILRVAVSFRGGDDGQIATTVSEMTELLLSSRWPKKANDTLWRDALMTCLRSQQDEKKAKRARKAFVRAARGANITAKH</sequence>
<evidence type="ECO:0000313" key="1">
    <source>
        <dbReference type="EMBL" id="RDJ07089.1"/>
    </source>
</evidence>
<dbReference type="EMBL" id="NAAC01000023">
    <property type="protein sequence ID" value="RDJ07089.1"/>
    <property type="molecule type" value="Genomic_DNA"/>
</dbReference>
<dbReference type="InterPro" id="IPR010385">
    <property type="entry name" value="DUF982"/>
</dbReference>
<evidence type="ECO:0000313" key="2">
    <source>
        <dbReference type="Proteomes" id="UP000254939"/>
    </source>
</evidence>
<dbReference type="AlphaFoldDB" id="A0A370KK77"/>
<protein>
    <recommendedName>
        <fullName evidence="3">DUF982 domain-containing protein</fullName>
    </recommendedName>
</protein>
<name>A0A370KK77_9HYPH</name>
<accession>A0A370KK77</accession>
<dbReference type="Pfam" id="PF06169">
    <property type="entry name" value="DUF982"/>
    <property type="match status" value="1"/>
</dbReference>